<dbReference type="CDD" id="cd07404">
    <property type="entry name" value="MPP_MS158"/>
    <property type="match status" value="1"/>
</dbReference>
<dbReference type="Gene3D" id="3.60.21.10">
    <property type="match status" value="1"/>
</dbReference>
<dbReference type="Proteomes" id="UP000224080">
    <property type="component" value="Unassembled WGS sequence"/>
</dbReference>
<feature type="domain" description="Calcineurin-like phosphoesterase" evidence="1">
    <location>
        <begin position="18"/>
        <end position="240"/>
    </location>
</feature>
<comment type="caution">
    <text evidence="2">The sequence shown here is derived from an EMBL/GenBank/DDBJ whole genome shotgun (WGS) entry which is preliminary data.</text>
</comment>
<organism evidence="2 3">
    <name type="scientific">Blastomyces parvus</name>
    <dbReference type="NCBI Taxonomy" id="2060905"/>
    <lineage>
        <taxon>Eukaryota</taxon>
        <taxon>Fungi</taxon>
        <taxon>Dikarya</taxon>
        <taxon>Ascomycota</taxon>
        <taxon>Pezizomycotina</taxon>
        <taxon>Eurotiomycetes</taxon>
        <taxon>Eurotiomycetidae</taxon>
        <taxon>Onygenales</taxon>
        <taxon>Ajellomycetaceae</taxon>
        <taxon>Blastomyces</taxon>
    </lineage>
</organism>
<keyword evidence="3" id="KW-1185">Reference proteome</keyword>
<accession>A0A2B7XFK1</accession>
<dbReference type="GO" id="GO:0016787">
    <property type="term" value="F:hydrolase activity"/>
    <property type="evidence" value="ECO:0007669"/>
    <property type="project" value="InterPro"/>
</dbReference>
<sequence>MYLARLLSPYRSRRQSIRFQIVSDLHLEVGQQYANFQIIPCATRLILAGDIGRLADYEAFRDFLCFQCEKFLEVYLVLGNHEFFGISHQEGLHRADMLQQEPGLKDKLIVMNQKRVDLQDVTLLGCTLHSQIPPEAEEIVQHKINDFRRIVDWTVADHITEHANDVQWLTDEITSIRSTESGLKRKIVVISHHAPSTKGTSKSSDEGNPWSSAFGTDLLGRKERSYLDDVQWWIFGHTHHSTELIRGKVKLVSNQRGYVFPSKDKDKNGSEISESFALKVLKFWGYSKQKQDTFNAQKIIEV</sequence>
<protein>
    <recommendedName>
        <fullName evidence="1">Calcineurin-like phosphoesterase domain-containing protein</fullName>
    </recommendedName>
</protein>
<gene>
    <name evidence="2" type="ORF">GX51_01726</name>
</gene>
<dbReference type="PANTHER" id="PTHR37844">
    <property type="entry name" value="SER/THR PROTEIN PHOSPHATASE SUPERFAMILY (AFU_ORTHOLOGUE AFUA_1G14840)"/>
    <property type="match status" value="1"/>
</dbReference>
<evidence type="ECO:0000259" key="1">
    <source>
        <dbReference type="Pfam" id="PF00149"/>
    </source>
</evidence>
<name>A0A2B7XFK1_9EURO</name>
<dbReference type="InterPro" id="IPR029052">
    <property type="entry name" value="Metallo-depent_PP-like"/>
</dbReference>
<dbReference type="PANTHER" id="PTHR37844:SF2">
    <property type="entry name" value="SER_THR PROTEIN PHOSPHATASE SUPERFAMILY (AFU_ORTHOLOGUE AFUA_1G14840)"/>
    <property type="match status" value="1"/>
</dbReference>
<dbReference type="EMBL" id="PDNC01000014">
    <property type="protein sequence ID" value="PGH07427.1"/>
    <property type="molecule type" value="Genomic_DNA"/>
</dbReference>
<evidence type="ECO:0000313" key="3">
    <source>
        <dbReference type="Proteomes" id="UP000224080"/>
    </source>
</evidence>
<dbReference type="SUPFAM" id="SSF56300">
    <property type="entry name" value="Metallo-dependent phosphatases"/>
    <property type="match status" value="1"/>
</dbReference>
<proteinExistence type="predicted"/>
<dbReference type="Pfam" id="PF00149">
    <property type="entry name" value="Metallophos"/>
    <property type="match status" value="1"/>
</dbReference>
<evidence type="ECO:0000313" key="2">
    <source>
        <dbReference type="EMBL" id="PGH07427.1"/>
    </source>
</evidence>
<reference evidence="2 3" key="1">
    <citation type="submission" date="2017-10" db="EMBL/GenBank/DDBJ databases">
        <title>Comparative genomics in systemic dimorphic fungi from Ajellomycetaceae.</title>
        <authorList>
            <person name="Munoz J.F."/>
            <person name="Mcewen J.G."/>
            <person name="Clay O.K."/>
            <person name="Cuomo C.A."/>
        </authorList>
    </citation>
    <scope>NUCLEOTIDE SEQUENCE [LARGE SCALE GENOMIC DNA]</scope>
    <source>
        <strain evidence="2 3">UAMH130</strain>
    </source>
</reference>
<dbReference type="InterPro" id="IPR004843">
    <property type="entry name" value="Calcineurin-like_PHP"/>
</dbReference>
<dbReference type="OrthoDB" id="550558at2759"/>
<dbReference type="AlphaFoldDB" id="A0A2B7XFK1"/>